<evidence type="ECO:0000313" key="5">
    <source>
        <dbReference type="EMBL" id="KAB2611466.1"/>
    </source>
</evidence>
<evidence type="ECO:0000259" key="4">
    <source>
        <dbReference type="Pfam" id="PF14432"/>
    </source>
</evidence>
<dbReference type="InterPro" id="IPR011990">
    <property type="entry name" value="TPR-like_helical_dom_sf"/>
</dbReference>
<feature type="domain" description="DYW" evidence="4">
    <location>
        <begin position="664"/>
        <end position="748"/>
    </location>
</feature>
<dbReference type="Gene3D" id="1.25.40.10">
    <property type="entry name" value="Tetratricopeptide repeat domain"/>
    <property type="match status" value="4"/>
</dbReference>
<dbReference type="GO" id="GO:0008270">
    <property type="term" value="F:zinc ion binding"/>
    <property type="evidence" value="ECO:0007669"/>
    <property type="project" value="InterPro"/>
</dbReference>
<evidence type="ECO:0000256" key="2">
    <source>
        <dbReference type="ARBA" id="ARBA00022737"/>
    </source>
</evidence>
<dbReference type="OrthoDB" id="185373at2759"/>
<dbReference type="InterPro" id="IPR002885">
    <property type="entry name" value="PPR_rpt"/>
</dbReference>
<feature type="repeat" description="PPR" evidence="3">
    <location>
        <begin position="216"/>
        <end position="250"/>
    </location>
</feature>
<keyword evidence="2" id="KW-0677">Repeat</keyword>
<dbReference type="NCBIfam" id="TIGR00756">
    <property type="entry name" value="PPR"/>
    <property type="match status" value="6"/>
</dbReference>
<dbReference type="Pfam" id="PF04005">
    <property type="entry name" value="Hus1"/>
    <property type="match status" value="1"/>
</dbReference>
<proteinExistence type="inferred from homology"/>
<organism evidence="5 6">
    <name type="scientific">Pyrus ussuriensis x Pyrus communis</name>
    <dbReference type="NCBI Taxonomy" id="2448454"/>
    <lineage>
        <taxon>Eukaryota</taxon>
        <taxon>Viridiplantae</taxon>
        <taxon>Streptophyta</taxon>
        <taxon>Embryophyta</taxon>
        <taxon>Tracheophyta</taxon>
        <taxon>Spermatophyta</taxon>
        <taxon>Magnoliopsida</taxon>
        <taxon>eudicotyledons</taxon>
        <taxon>Gunneridae</taxon>
        <taxon>Pentapetalae</taxon>
        <taxon>rosids</taxon>
        <taxon>fabids</taxon>
        <taxon>Rosales</taxon>
        <taxon>Rosaceae</taxon>
        <taxon>Amygdaloideae</taxon>
        <taxon>Maleae</taxon>
        <taxon>Pyrus</taxon>
    </lineage>
</organism>
<dbReference type="FunFam" id="3.70.10.10:FF:000010">
    <property type="entry name" value="Checkpoint protein"/>
    <property type="match status" value="1"/>
</dbReference>
<feature type="repeat" description="PPR" evidence="3">
    <location>
        <begin position="115"/>
        <end position="149"/>
    </location>
</feature>
<accession>A0A5N5G7Y7</accession>
<dbReference type="FunFam" id="1.25.40.10:FF:000470">
    <property type="entry name" value="Pentatricopeptide repeat-containing protein At5g66520"/>
    <property type="match status" value="1"/>
</dbReference>
<dbReference type="Proteomes" id="UP000327157">
    <property type="component" value="Chromosome 17"/>
</dbReference>
<dbReference type="AlphaFoldDB" id="A0A5N5G7Y7"/>
<dbReference type="PROSITE" id="PS51375">
    <property type="entry name" value="PPR"/>
    <property type="match status" value="6"/>
</dbReference>
<dbReference type="Pfam" id="PF20431">
    <property type="entry name" value="E_motif"/>
    <property type="match status" value="1"/>
</dbReference>
<gene>
    <name evidence="5" type="ORF">D8674_019498</name>
</gene>
<evidence type="ECO:0000256" key="3">
    <source>
        <dbReference type="PROSITE-ProRule" id="PRU00708"/>
    </source>
</evidence>
<dbReference type="InterPro" id="IPR007150">
    <property type="entry name" value="HUS1/Mec3"/>
</dbReference>
<sequence length="1116" mass="125177">MMFFLASRTHWIFSSLSLSVYDSLNFMKRIAMASATPTHLSTYTQLQSFENPAPIALFENCNSMDYIKQIHAQAVKTGLTSHPIVRNRIIVFCCTDEFGDVNYARQVFDTISEPGAFLWNTMIRGYSRIRCPQDGVSLYLAMQRMSVKPDCYTFPFLLKGFNREIALECGKELHAHVLKYGLDTNVFVQNALVHMYTVCGLIDMARGVFDMIHEKDVATWNVMISGYNRIKKFDDSLKLFSDMEKTGVLPTSVTLVSVISACSKLKNLDAGKQVHKYVKDCLIERDLVLGNALVDMYVACGEMHVALEIFEKMKTKDVISWTTIVKGFANSGQVDLARSYFDEMPERDYISWTAIMDGYLRVNRFKEALELFRQMQTSNVKPDEYTMVSILTACAHLGALELGEWIKTYIDKNKIKNDVFVRNALIDMYFKCGNVEKALRVFNAMLQRDKFTWTAVIVGLAVNGHGKEALDVFSRMLESSITPDRITFIGVLSACNHSGMVAEGRNFFDSMTTQHGIQPEVSHYGCMVDLLGRSGNLNEAFEVIQNMPMKPNAAVWGALLGACRMHRDAELAEIAAKHMLELEPDNSSVYVLLCNIYAACSKWDNLRDVRQLMMDRGIKKTPGCSSIEVNGNVHEFVAGDQSHPQSEKIYSKLDKTIEDLKVVGYSPDTSEVFLDVGEEDKESAVCRHSEKLAMAFGLISLGDGATIRIMKNLRICVDCHSMAKLVSRVYDREVIVRDGTRFHHFRHEALAPGQSSPSSLSESSGSGGCETFHLLTDPKFQKPSFLRSETRTDTHQEMKFKAFLTENGVNLLEKRFLPALDKMGKICHLYLNRDHAIFLHNLLNGDGIQSIAQFRKEALFDDYRISSQNEDRIAFTVDISLLHRALRSSVSICTEFGNGPTANRLQIRLVKKLPPNSTQPLPFLTFETKGYKSAVIQDVPISKPLSRAQVLELQTALDAAQDLPQTLVQVPDLNQLQNFVDRMRHIGDLLNVTISKYGDLHIQISTTLITLGAEFQKLLVIGEQADAPSEDRNLTAQTRSARAILRGDAQSVQVSVKHFGKSLQCHLAKPDCAFYGIAAQGACLTVIFQFFIPGSHQIDKSISLHCRLPVLDQGSG</sequence>
<evidence type="ECO:0000256" key="1">
    <source>
        <dbReference type="ARBA" id="ARBA00006643"/>
    </source>
</evidence>
<dbReference type="InterPro" id="IPR032867">
    <property type="entry name" value="DYW_dom"/>
</dbReference>
<dbReference type="Pfam" id="PF14432">
    <property type="entry name" value="DYW_deaminase"/>
    <property type="match status" value="1"/>
</dbReference>
<dbReference type="Pfam" id="PF01535">
    <property type="entry name" value="PPR"/>
    <property type="match status" value="3"/>
</dbReference>
<dbReference type="SUPFAM" id="SSF48452">
    <property type="entry name" value="TPR-like"/>
    <property type="match status" value="1"/>
</dbReference>
<dbReference type="Gene3D" id="3.70.10.10">
    <property type="match status" value="1"/>
</dbReference>
<dbReference type="GO" id="GO:0003723">
    <property type="term" value="F:RNA binding"/>
    <property type="evidence" value="ECO:0007669"/>
    <property type="project" value="InterPro"/>
</dbReference>
<dbReference type="InterPro" id="IPR046849">
    <property type="entry name" value="E2_motif"/>
</dbReference>
<dbReference type="Pfam" id="PF20430">
    <property type="entry name" value="Eplus_motif"/>
    <property type="match status" value="1"/>
</dbReference>
<reference evidence="6" key="2">
    <citation type="submission" date="2019-10" db="EMBL/GenBank/DDBJ databases">
        <title>A de novo genome assembly of a pear dwarfing rootstock.</title>
        <authorList>
            <person name="Wang F."/>
            <person name="Wang J."/>
            <person name="Li S."/>
            <person name="Zhang Y."/>
            <person name="Fang M."/>
            <person name="Ma L."/>
            <person name="Zhao Y."/>
            <person name="Jiang S."/>
        </authorList>
    </citation>
    <scope>NUCLEOTIDE SEQUENCE [LARGE SCALE GENOMIC DNA]</scope>
</reference>
<dbReference type="PANTHER" id="PTHR47926">
    <property type="entry name" value="PENTATRICOPEPTIDE REPEAT-CONTAINING PROTEIN"/>
    <property type="match status" value="1"/>
</dbReference>
<comment type="similarity">
    <text evidence="1">Belongs to the PPR family. PCMP-H subfamily.</text>
</comment>
<reference evidence="5 6" key="3">
    <citation type="submission" date="2019-11" db="EMBL/GenBank/DDBJ databases">
        <title>A de novo genome assembly of a pear dwarfing rootstock.</title>
        <authorList>
            <person name="Wang F."/>
            <person name="Wang J."/>
            <person name="Li S."/>
            <person name="Zhang Y."/>
            <person name="Fang M."/>
            <person name="Ma L."/>
            <person name="Zhao Y."/>
            <person name="Jiang S."/>
        </authorList>
    </citation>
    <scope>NUCLEOTIDE SEQUENCE [LARGE SCALE GENOMIC DNA]</scope>
    <source>
        <strain evidence="5">S2</strain>
        <tissue evidence="5">Leaf</tissue>
    </source>
</reference>
<protein>
    <submittedName>
        <fullName evidence="5">Pentatricopeptide repeat-containing protein</fullName>
    </submittedName>
</protein>
<feature type="repeat" description="PPR" evidence="3">
    <location>
        <begin position="449"/>
        <end position="483"/>
    </location>
</feature>
<dbReference type="FunFam" id="1.25.40.10:FF:000366">
    <property type="entry name" value="Pentatricopeptide (PPR) repeat-containing protein"/>
    <property type="match status" value="1"/>
</dbReference>
<dbReference type="GO" id="GO:0030896">
    <property type="term" value="C:checkpoint clamp complex"/>
    <property type="evidence" value="ECO:0007669"/>
    <property type="project" value="InterPro"/>
</dbReference>
<feature type="repeat" description="PPR" evidence="3">
    <location>
        <begin position="317"/>
        <end position="347"/>
    </location>
</feature>
<feature type="repeat" description="PPR" evidence="3">
    <location>
        <begin position="348"/>
        <end position="382"/>
    </location>
</feature>
<keyword evidence="6" id="KW-1185">Reference proteome</keyword>
<reference evidence="5 6" key="1">
    <citation type="submission" date="2019-09" db="EMBL/GenBank/DDBJ databases">
        <authorList>
            <person name="Ou C."/>
        </authorList>
    </citation>
    <scope>NUCLEOTIDE SEQUENCE [LARGE SCALE GENOMIC DNA]</scope>
    <source>
        <strain evidence="5">S2</strain>
        <tissue evidence="5">Leaf</tissue>
    </source>
</reference>
<dbReference type="GO" id="GO:0009451">
    <property type="term" value="P:RNA modification"/>
    <property type="evidence" value="ECO:0007669"/>
    <property type="project" value="InterPro"/>
</dbReference>
<evidence type="ECO:0000313" key="6">
    <source>
        <dbReference type="Proteomes" id="UP000327157"/>
    </source>
</evidence>
<dbReference type="InterPro" id="IPR046848">
    <property type="entry name" value="E_motif"/>
</dbReference>
<dbReference type="Pfam" id="PF13041">
    <property type="entry name" value="PPR_2"/>
    <property type="match status" value="4"/>
</dbReference>
<dbReference type="GO" id="GO:0000077">
    <property type="term" value="P:DNA damage checkpoint signaling"/>
    <property type="evidence" value="ECO:0007669"/>
    <property type="project" value="InterPro"/>
</dbReference>
<dbReference type="InterPro" id="IPR046960">
    <property type="entry name" value="PPR_At4g14850-like_plant"/>
</dbReference>
<dbReference type="FunFam" id="1.25.40.10:FF:001203">
    <property type="entry name" value="Putative pentatricopeptide repeat-containing protein"/>
    <property type="match status" value="1"/>
</dbReference>
<name>A0A5N5G7Y7_9ROSA</name>
<dbReference type="EMBL" id="SMOL01000487">
    <property type="protein sequence ID" value="KAB2611466.1"/>
    <property type="molecule type" value="Genomic_DNA"/>
</dbReference>
<comment type="caution">
    <text evidence="5">The sequence shown here is derived from an EMBL/GenBank/DDBJ whole genome shotgun (WGS) entry which is preliminary data.</text>
</comment>
<dbReference type="FunFam" id="1.25.40.10:FF:000031">
    <property type="entry name" value="Pentatricopeptide repeat-containing protein mitochondrial"/>
    <property type="match status" value="1"/>
</dbReference>
<feature type="repeat" description="PPR" evidence="3">
    <location>
        <begin position="418"/>
        <end position="448"/>
    </location>
</feature>